<keyword evidence="2 5" id="KW-0378">Hydrolase</keyword>
<keyword evidence="3" id="KW-1133">Transmembrane helix</keyword>
<dbReference type="InterPro" id="IPR051299">
    <property type="entry name" value="AB_hydrolase_lip/est"/>
</dbReference>
<dbReference type="Proteomes" id="UP000095038">
    <property type="component" value="Unassembled WGS sequence"/>
</dbReference>
<evidence type="ECO:0000313" key="6">
    <source>
        <dbReference type="Proteomes" id="UP000095038"/>
    </source>
</evidence>
<evidence type="ECO:0000313" key="5">
    <source>
        <dbReference type="EMBL" id="ODV63620.1"/>
    </source>
</evidence>
<gene>
    <name evidence="5" type="ORF">ASCRUDRAFT_73428</name>
</gene>
<dbReference type="GeneID" id="30965923"/>
<dbReference type="GO" id="GO:0004806">
    <property type="term" value="F:triacylglycerol lipase activity"/>
    <property type="evidence" value="ECO:0007669"/>
    <property type="project" value="UniProtKB-EC"/>
</dbReference>
<accession>A0A1D2VPT1</accession>
<dbReference type="Gene3D" id="3.40.50.1820">
    <property type="entry name" value="alpha/beta hydrolase"/>
    <property type="match status" value="1"/>
</dbReference>
<dbReference type="OrthoDB" id="406844at2759"/>
<keyword evidence="3" id="KW-0472">Membrane</keyword>
<dbReference type="CDD" id="cd00519">
    <property type="entry name" value="Lipase_3"/>
    <property type="match status" value="1"/>
</dbReference>
<feature type="transmembrane region" description="Helical" evidence="3">
    <location>
        <begin position="12"/>
        <end position="33"/>
    </location>
</feature>
<keyword evidence="6" id="KW-1185">Reference proteome</keyword>
<dbReference type="InterPro" id="IPR002921">
    <property type="entry name" value="Fungal_lipase-type"/>
</dbReference>
<keyword evidence="3" id="KW-0812">Transmembrane</keyword>
<dbReference type="PANTHER" id="PTHR46640:SF3">
    <property type="entry name" value="LIPASE LIH1-RELATED"/>
    <property type="match status" value="1"/>
</dbReference>
<dbReference type="InParanoid" id="A0A1D2VPT1"/>
<dbReference type="PANTHER" id="PTHR46640">
    <property type="entry name" value="TRIACYLGLYCEROL LIPASE, PUTATIVE (AFU_ORTHOLOGUE AFUA_6G06510)-RELATED"/>
    <property type="match status" value="1"/>
</dbReference>
<proteinExistence type="predicted"/>
<dbReference type="RefSeq" id="XP_020049927.1">
    <property type="nucleotide sequence ID" value="XM_020192287.1"/>
</dbReference>
<dbReference type="EC" id="3.1.1.3" evidence="1"/>
<dbReference type="Pfam" id="PF01764">
    <property type="entry name" value="Lipase_3"/>
    <property type="match status" value="1"/>
</dbReference>
<evidence type="ECO:0000256" key="3">
    <source>
        <dbReference type="SAM" id="Phobius"/>
    </source>
</evidence>
<evidence type="ECO:0000256" key="2">
    <source>
        <dbReference type="ARBA" id="ARBA00022801"/>
    </source>
</evidence>
<dbReference type="SUPFAM" id="SSF53474">
    <property type="entry name" value="alpha/beta-Hydrolases"/>
    <property type="match status" value="1"/>
</dbReference>
<dbReference type="AlphaFoldDB" id="A0A1D2VPT1"/>
<evidence type="ECO:0000256" key="1">
    <source>
        <dbReference type="ARBA" id="ARBA00013279"/>
    </source>
</evidence>
<reference evidence="6" key="1">
    <citation type="submission" date="2016-05" db="EMBL/GenBank/DDBJ databases">
        <title>Comparative genomics of biotechnologically important yeasts.</title>
        <authorList>
            <consortium name="DOE Joint Genome Institute"/>
            <person name="Riley R."/>
            <person name="Haridas S."/>
            <person name="Wolfe K.H."/>
            <person name="Lopes M.R."/>
            <person name="Hittinger C.T."/>
            <person name="Goker M."/>
            <person name="Salamov A."/>
            <person name="Wisecaver J."/>
            <person name="Long T.M."/>
            <person name="Aerts A.L."/>
            <person name="Barry K."/>
            <person name="Choi C."/>
            <person name="Clum A."/>
            <person name="Coughlan A.Y."/>
            <person name="Deshpande S."/>
            <person name="Douglass A.P."/>
            <person name="Hanson S.J."/>
            <person name="Klenk H.-P."/>
            <person name="Labutti K."/>
            <person name="Lapidus A."/>
            <person name="Lindquist E."/>
            <person name="Lipzen A."/>
            <person name="Meier-Kolthoff J.P."/>
            <person name="Ohm R.A."/>
            <person name="Otillar R.P."/>
            <person name="Pangilinan J."/>
            <person name="Peng Y."/>
            <person name="Rokas A."/>
            <person name="Rosa C.A."/>
            <person name="Scheuner C."/>
            <person name="Sibirny A.A."/>
            <person name="Slot J.C."/>
            <person name="Stielow J.B."/>
            <person name="Sun H."/>
            <person name="Kurtzman C.P."/>
            <person name="Blackwell M."/>
            <person name="Grigoriev I.V."/>
            <person name="Jeffries T.W."/>
        </authorList>
    </citation>
    <scope>NUCLEOTIDE SEQUENCE [LARGE SCALE GENOMIC DNA]</scope>
    <source>
        <strain evidence="6">DSM 1968</strain>
    </source>
</reference>
<dbReference type="GO" id="GO:0006629">
    <property type="term" value="P:lipid metabolic process"/>
    <property type="evidence" value="ECO:0007669"/>
    <property type="project" value="InterPro"/>
</dbReference>
<dbReference type="STRING" id="1344418.A0A1D2VPT1"/>
<sequence length="418" mass="47537">MKILSTLSKSGTSILFFIPVFILNFLCASSIYLPNFRDSESNSNSDLNLIFAINSFSNGTYDELVELSNWCSVAYCISTAGDLDFLLDLDLKEGRLNSSCPNLRFCSYKTNKYVEIIKIFEPITLSDTAKLSATGFIAIDHHPLEKRIYLVFRGSLSVTDWISDLSTPLVIYNPIFNQSSIICQDINNNCLIHQGFYNLIKNFKDQFLNEMLQLHDLYPNYQVIITGHSLGGALANLIGFEFQLLNNWNPLVVSFASPKIGNKNLNNEIDLKFNSLNNFKKLNNPKFILNSNSNSNSNLNPNSTFDSNMLIRVVHDGDYIPKVPINPLYTHSGIEFRIIKKNLPHLYQDVLLVDKINYKTQSNSKTEQPLFPFPLPENPLEDPLDSLKPSKLLHSQYHAEYFIKIYGCNSTDSIVDYF</sequence>
<name>A0A1D2VPT1_9ASCO</name>
<dbReference type="InterPro" id="IPR029058">
    <property type="entry name" value="AB_hydrolase_fold"/>
</dbReference>
<protein>
    <recommendedName>
        <fullName evidence="1">triacylglycerol lipase</fullName>
        <ecNumber evidence="1">3.1.1.3</ecNumber>
    </recommendedName>
</protein>
<feature type="domain" description="Fungal lipase-type" evidence="4">
    <location>
        <begin position="149"/>
        <end position="325"/>
    </location>
</feature>
<organism evidence="5 6">
    <name type="scientific">Ascoidea rubescens DSM 1968</name>
    <dbReference type="NCBI Taxonomy" id="1344418"/>
    <lineage>
        <taxon>Eukaryota</taxon>
        <taxon>Fungi</taxon>
        <taxon>Dikarya</taxon>
        <taxon>Ascomycota</taxon>
        <taxon>Saccharomycotina</taxon>
        <taxon>Saccharomycetes</taxon>
        <taxon>Ascoideaceae</taxon>
        <taxon>Ascoidea</taxon>
    </lineage>
</organism>
<evidence type="ECO:0000259" key="4">
    <source>
        <dbReference type="Pfam" id="PF01764"/>
    </source>
</evidence>
<dbReference type="EMBL" id="KV454475">
    <property type="protein sequence ID" value="ODV63620.1"/>
    <property type="molecule type" value="Genomic_DNA"/>
</dbReference>